<organism evidence="2">
    <name type="scientific">gut metagenome</name>
    <dbReference type="NCBI Taxonomy" id="749906"/>
    <lineage>
        <taxon>unclassified sequences</taxon>
        <taxon>metagenomes</taxon>
        <taxon>organismal metagenomes</taxon>
    </lineage>
</organism>
<dbReference type="Pfam" id="PF00535">
    <property type="entry name" value="Glycos_transf_2"/>
    <property type="match status" value="1"/>
</dbReference>
<evidence type="ECO:0000313" key="2">
    <source>
        <dbReference type="EMBL" id="EJX00895.1"/>
    </source>
</evidence>
<dbReference type="AlphaFoldDB" id="J9GM52"/>
<dbReference type="PANTHER" id="PTHR43685:SF2">
    <property type="entry name" value="GLYCOSYLTRANSFERASE 2-LIKE DOMAIN-CONTAINING PROTEIN"/>
    <property type="match status" value="1"/>
</dbReference>
<evidence type="ECO:0000259" key="1">
    <source>
        <dbReference type="Pfam" id="PF00535"/>
    </source>
</evidence>
<dbReference type="InterPro" id="IPR050834">
    <property type="entry name" value="Glycosyltransf_2"/>
</dbReference>
<dbReference type="InterPro" id="IPR001173">
    <property type="entry name" value="Glyco_trans_2-like"/>
</dbReference>
<sequence length="239" mass="27486">MARQTYEGVEHIIVDGASKDETVVMAEKYKEQSDQTDNGHDVRIQSEPDRGLYDAMNKGLRLATGDYIVYMNAGDIFADPKTLELAAQAAKTAADGQMPAVLYGDTDIVDGDGHFLRHRRLHPSGKLTWRSFRHGMLVCHQSFYARLDIARETPYDTHFRYSADVDWCIRIMKKAAERRLHLVRIPAVTTRYMEEGQTTLHHKDSLRERFQVMRRHYGLITTVAMHAWFVLRKMMGGKN</sequence>
<dbReference type="SUPFAM" id="SSF53448">
    <property type="entry name" value="Nucleotide-diphospho-sugar transferases"/>
    <property type="match status" value="1"/>
</dbReference>
<gene>
    <name evidence="2" type="ORF">EVA_10998</name>
</gene>
<protein>
    <submittedName>
        <fullName evidence="2">Glycosyltransferase group 2 family protein</fullName>
    </submittedName>
</protein>
<accession>J9GM52</accession>
<proteinExistence type="predicted"/>
<dbReference type="EMBL" id="AMCI01003184">
    <property type="protein sequence ID" value="EJX00895.1"/>
    <property type="molecule type" value="Genomic_DNA"/>
</dbReference>
<feature type="domain" description="Glycosyltransferase 2-like" evidence="1">
    <location>
        <begin position="2"/>
        <end position="143"/>
    </location>
</feature>
<dbReference type="GO" id="GO:0016740">
    <property type="term" value="F:transferase activity"/>
    <property type="evidence" value="ECO:0007669"/>
    <property type="project" value="UniProtKB-KW"/>
</dbReference>
<reference evidence="2" key="1">
    <citation type="journal article" date="2012" name="PLoS ONE">
        <title>Gene sets for utilization of primary and secondary nutrition supplies in the distal gut of endangered iberian lynx.</title>
        <authorList>
            <person name="Alcaide M."/>
            <person name="Messina E."/>
            <person name="Richter M."/>
            <person name="Bargiela R."/>
            <person name="Peplies J."/>
            <person name="Huws S.A."/>
            <person name="Newbold C.J."/>
            <person name="Golyshin P.N."/>
            <person name="Simon M.A."/>
            <person name="Lopez G."/>
            <person name="Yakimov M.M."/>
            <person name="Ferrer M."/>
        </authorList>
    </citation>
    <scope>NUCLEOTIDE SEQUENCE</scope>
</reference>
<comment type="caution">
    <text evidence="2">The sequence shown here is derived from an EMBL/GenBank/DDBJ whole genome shotgun (WGS) entry which is preliminary data.</text>
</comment>
<dbReference type="Gene3D" id="3.90.550.10">
    <property type="entry name" value="Spore Coat Polysaccharide Biosynthesis Protein SpsA, Chain A"/>
    <property type="match status" value="1"/>
</dbReference>
<dbReference type="PANTHER" id="PTHR43685">
    <property type="entry name" value="GLYCOSYLTRANSFERASE"/>
    <property type="match status" value="1"/>
</dbReference>
<name>J9GM52_9ZZZZ</name>
<keyword evidence="2" id="KW-0808">Transferase</keyword>
<dbReference type="InterPro" id="IPR029044">
    <property type="entry name" value="Nucleotide-diphossugar_trans"/>
</dbReference>